<dbReference type="AlphaFoldDB" id="A0A511XGK7"/>
<keyword evidence="3" id="KW-1185">Reference proteome</keyword>
<dbReference type="EMBL" id="BJYG01000002">
    <property type="protein sequence ID" value="GEN62082.1"/>
    <property type="molecule type" value="Genomic_DNA"/>
</dbReference>
<dbReference type="Proteomes" id="UP000321746">
    <property type="component" value="Unassembled WGS sequence"/>
</dbReference>
<evidence type="ECO:0000313" key="2">
    <source>
        <dbReference type="EMBL" id="GEN62082.1"/>
    </source>
</evidence>
<gene>
    <name evidence="2" type="ORF">AOE01nite_03060</name>
</gene>
<evidence type="ECO:0000313" key="3">
    <source>
        <dbReference type="Proteomes" id="UP000321746"/>
    </source>
</evidence>
<protein>
    <recommendedName>
        <fullName evidence="4">DUF4154 domain-containing protein</fullName>
    </recommendedName>
</protein>
<accession>A0A511XGK7</accession>
<keyword evidence="1" id="KW-0732">Signal</keyword>
<proteinExistence type="predicted"/>
<sequence>MGPEIVRQLLRVSDRMRRCVVAISAVGCVFCTAPAEADPPSFNSKDLAILGQTLHFIDPPPGGTVRIAVVYNSAIAGSQEEAKGIVEEFPSDATVSGFSLKPFAVNLDQIETAAFNAVISTDGTGTAQLKQALNTHHAACVTNHLEQVAAGFCQIYMTSQPSVDIRLNQSASDAADVHFATAFRIMVRTL</sequence>
<comment type="caution">
    <text evidence="2">The sequence shown here is derived from an EMBL/GenBank/DDBJ whole genome shotgun (WGS) entry which is preliminary data.</text>
</comment>
<name>A0A511XGK7_9PROT</name>
<evidence type="ECO:0000256" key="1">
    <source>
        <dbReference type="SAM" id="SignalP"/>
    </source>
</evidence>
<evidence type="ECO:0008006" key="4">
    <source>
        <dbReference type="Google" id="ProtNLM"/>
    </source>
</evidence>
<reference evidence="2 3" key="1">
    <citation type="submission" date="2019-07" db="EMBL/GenBank/DDBJ databases">
        <title>Whole genome shotgun sequence of Acetobacter oeni NBRC 105207.</title>
        <authorList>
            <person name="Hosoyama A."/>
            <person name="Uohara A."/>
            <person name="Ohji S."/>
            <person name="Ichikawa N."/>
        </authorList>
    </citation>
    <scope>NUCLEOTIDE SEQUENCE [LARGE SCALE GENOMIC DNA]</scope>
    <source>
        <strain evidence="2 3">NBRC 105207</strain>
    </source>
</reference>
<organism evidence="2 3">
    <name type="scientific">Acetobacter oeni</name>
    <dbReference type="NCBI Taxonomy" id="304077"/>
    <lineage>
        <taxon>Bacteria</taxon>
        <taxon>Pseudomonadati</taxon>
        <taxon>Pseudomonadota</taxon>
        <taxon>Alphaproteobacteria</taxon>
        <taxon>Acetobacterales</taxon>
        <taxon>Acetobacteraceae</taxon>
        <taxon>Acetobacter</taxon>
    </lineage>
</organism>
<feature type="signal peptide" evidence="1">
    <location>
        <begin position="1"/>
        <end position="37"/>
    </location>
</feature>
<feature type="chain" id="PRO_5022086917" description="DUF4154 domain-containing protein" evidence="1">
    <location>
        <begin position="38"/>
        <end position="190"/>
    </location>
</feature>